<dbReference type="CDD" id="cd17036">
    <property type="entry name" value="T3SC_YbjN-like_1"/>
    <property type="match status" value="1"/>
</dbReference>
<dbReference type="Proteomes" id="UP001576774">
    <property type="component" value="Unassembled WGS sequence"/>
</dbReference>
<dbReference type="SUPFAM" id="SSF69635">
    <property type="entry name" value="Type III secretory system chaperone-like"/>
    <property type="match status" value="1"/>
</dbReference>
<accession>A0ABV4X8V7</accession>
<reference evidence="1 2" key="1">
    <citation type="submission" date="2024-09" db="EMBL/GenBank/DDBJ databases">
        <title>Floridaenema gen nov. (Aerosakkonemataceae, Aerosakkonematales ord. nov., Cyanobacteria) from benthic tropical and subtropical fresh waters, with the description of four new species.</title>
        <authorList>
            <person name="Moretto J.A."/>
            <person name="Berthold D.E."/>
            <person name="Lefler F.W."/>
            <person name="Huang I.-S."/>
            <person name="Laughinghouse H. IV."/>
        </authorList>
    </citation>
    <scope>NUCLEOTIDE SEQUENCE [LARGE SCALE GENOMIC DNA]</scope>
    <source>
        <strain evidence="1 2">BLCC-F46</strain>
    </source>
</reference>
<name>A0ABV4X8V7_9CYAN</name>
<comment type="caution">
    <text evidence="1">The sequence shown here is derived from an EMBL/GenBank/DDBJ whole genome shotgun (WGS) entry which is preliminary data.</text>
</comment>
<proteinExistence type="predicted"/>
<dbReference type="Pfam" id="PF10722">
    <property type="entry name" value="YbjN"/>
    <property type="match status" value="1"/>
</dbReference>
<sequence length="162" mass="17899">MTTFGPDAETVATQDLSNNELTNELVEQTVSYQDLIETVISSLDQDDTAMVSKTEAGHLWKFKYGSVEVFVQLTGSTDDDTFTVWSSVLKLPAKDELGLMRKLLQMNGTETLESRFAIIEDQIVVITTRTVAELSPGEISRAITIVATIADNNDEALQEQFC</sequence>
<keyword evidence="2" id="KW-1185">Reference proteome</keyword>
<protein>
    <submittedName>
        <fullName evidence="1">YbjN domain-containing protein</fullName>
    </submittedName>
</protein>
<evidence type="ECO:0000313" key="2">
    <source>
        <dbReference type="Proteomes" id="UP001576774"/>
    </source>
</evidence>
<evidence type="ECO:0000313" key="1">
    <source>
        <dbReference type="EMBL" id="MFB2879225.1"/>
    </source>
</evidence>
<gene>
    <name evidence="1" type="ORF">ACE1CC_20410</name>
</gene>
<dbReference type="Gene3D" id="3.30.1460.10">
    <property type="match status" value="1"/>
</dbReference>
<dbReference type="EMBL" id="JBHFNQ010000159">
    <property type="protein sequence ID" value="MFB2879225.1"/>
    <property type="molecule type" value="Genomic_DNA"/>
</dbReference>
<organism evidence="1 2">
    <name type="scientific">Floridaenema aerugineum BLCC-F46</name>
    <dbReference type="NCBI Taxonomy" id="3153654"/>
    <lineage>
        <taxon>Bacteria</taxon>
        <taxon>Bacillati</taxon>
        <taxon>Cyanobacteriota</taxon>
        <taxon>Cyanophyceae</taxon>
        <taxon>Oscillatoriophycideae</taxon>
        <taxon>Aerosakkonematales</taxon>
        <taxon>Aerosakkonemataceae</taxon>
        <taxon>Floridanema</taxon>
        <taxon>Floridanema aerugineum</taxon>
    </lineage>
</organism>
<dbReference type="InterPro" id="IPR019660">
    <property type="entry name" value="Put_sensory_transdc_reg_YbjN"/>
</dbReference>
<dbReference type="RefSeq" id="WP_413272274.1">
    <property type="nucleotide sequence ID" value="NZ_JBHFNQ010000159.1"/>
</dbReference>